<keyword evidence="15" id="KW-0067">ATP-binding</keyword>
<evidence type="ECO:0000256" key="12">
    <source>
        <dbReference type="ARBA" id="ARBA00022745"/>
    </source>
</evidence>
<dbReference type="GO" id="GO:0051740">
    <property type="term" value="F:ethylene binding"/>
    <property type="evidence" value="ECO:0007669"/>
    <property type="project" value="UniProtKB-ARBA"/>
</dbReference>
<feature type="modified residue" description="4-aspartylphosphate" evidence="25">
    <location>
        <position position="783"/>
    </location>
</feature>
<evidence type="ECO:0000256" key="27">
    <source>
        <dbReference type="SAM" id="Phobius"/>
    </source>
</evidence>
<evidence type="ECO:0000256" key="18">
    <source>
        <dbReference type="ARBA" id="ARBA00023008"/>
    </source>
</evidence>
<evidence type="ECO:0000256" key="15">
    <source>
        <dbReference type="ARBA" id="ARBA00022840"/>
    </source>
</evidence>
<keyword evidence="21" id="KW-1015">Disulfide bond</keyword>
<dbReference type="InterPro" id="IPR005467">
    <property type="entry name" value="His_kinase_dom"/>
</dbReference>
<keyword evidence="9 27" id="KW-0812">Transmembrane</keyword>
<dbReference type="EMBL" id="JBGMDY010000008">
    <property type="protein sequence ID" value="KAL2325304.1"/>
    <property type="molecule type" value="Genomic_DNA"/>
</dbReference>
<evidence type="ECO:0000256" key="17">
    <source>
        <dbReference type="ARBA" id="ARBA00022989"/>
    </source>
</evidence>
<dbReference type="PANTHER" id="PTHR24423">
    <property type="entry name" value="TWO-COMPONENT SENSOR HISTIDINE KINASE"/>
    <property type="match status" value="1"/>
</dbReference>
<evidence type="ECO:0000256" key="11">
    <source>
        <dbReference type="ARBA" id="ARBA00022741"/>
    </source>
</evidence>
<evidence type="ECO:0000256" key="25">
    <source>
        <dbReference type="PROSITE-ProRule" id="PRU00169"/>
    </source>
</evidence>
<comment type="caution">
    <text evidence="30">The sequence shown here is derived from an EMBL/GenBank/DDBJ whole genome shotgun (WGS) entry which is preliminary data.</text>
</comment>
<dbReference type="GO" id="GO:0010105">
    <property type="term" value="P:negative regulation of ethylene-activated signaling pathway"/>
    <property type="evidence" value="ECO:0007669"/>
    <property type="project" value="UniProtKB-ARBA"/>
</dbReference>
<evidence type="ECO:0000256" key="21">
    <source>
        <dbReference type="ARBA" id="ARBA00023157"/>
    </source>
</evidence>
<dbReference type="AlphaFoldDB" id="A0ABD1LP55"/>
<evidence type="ECO:0000256" key="13">
    <source>
        <dbReference type="ARBA" id="ARBA00022777"/>
    </source>
</evidence>
<dbReference type="GO" id="GO:0004674">
    <property type="term" value="F:protein serine/threonine kinase activity"/>
    <property type="evidence" value="ECO:0007669"/>
    <property type="project" value="UniProtKB-ARBA"/>
</dbReference>
<dbReference type="GO" id="GO:0009873">
    <property type="term" value="P:ethylene-activated signaling pathway"/>
    <property type="evidence" value="ECO:0007669"/>
    <property type="project" value="UniProtKB-KW"/>
</dbReference>
<evidence type="ECO:0000313" key="30">
    <source>
        <dbReference type="EMBL" id="KAL2325304.1"/>
    </source>
</evidence>
<reference evidence="30 31" key="1">
    <citation type="submission" date="2024-08" db="EMBL/GenBank/DDBJ databases">
        <title>Insights into the chromosomal genome structure of Flemingia macrophylla.</title>
        <authorList>
            <person name="Ding Y."/>
            <person name="Zhao Y."/>
            <person name="Bi W."/>
            <person name="Wu M."/>
            <person name="Zhao G."/>
            <person name="Gong Y."/>
            <person name="Li W."/>
            <person name="Zhang P."/>
        </authorList>
    </citation>
    <scope>NUCLEOTIDE SEQUENCE [LARGE SCALE GENOMIC DNA]</scope>
    <source>
        <strain evidence="30">DYQJB</strain>
        <tissue evidence="30">Leaf</tissue>
    </source>
</reference>
<evidence type="ECO:0000313" key="31">
    <source>
        <dbReference type="Proteomes" id="UP001603857"/>
    </source>
</evidence>
<dbReference type="SUPFAM" id="SSF55781">
    <property type="entry name" value="GAF domain-like"/>
    <property type="match status" value="1"/>
</dbReference>
<dbReference type="PROSITE" id="PS50109">
    <property type="entry name" value="HIS_KIN"/>
    <property type="match status" value="1"/>
</dbReference>
<keyword evidence="12" id="KW-0936">Ethylene signaling pathway</keyword>
<dbReference type="InterPro" id="IPR002156">
    <property type="entry name" value="RNaseH_domain"/>
</dbReference>
<evidence type="ECO:0000256" key="24">
    <source>
        <dbReference type="ARBA" id="ARBA00062048"/>
    </source>
</evidence>
<evidence type="ECO:0000256" key="23">
    <source>
        <dbReference type="ARBA" id="ARBA00056860"/>
    </source>
</evidence>
<keyword evidence="11" id="KW-0547">Nucleotide-binding</keyword>
<keyword evidence="13" id="KW-0418">Kinase</keyword>
<dbReference type="Gene3D" id="3.30.565.10">
    <property type="entry name" value="Histidine kinase-like ATPase, C-terminal domain"/>
    <property type="match status" value="1"/>
</dbReference>
<dbReference type="Pfam" id="PF13456">
    <property type="entry name" value="RVT_3"/>
    <property type="match status" value="1"/>
</dbReference>
<comment type="function">
    <text evidence="2">May act early in the ethylene signal transduction pathway, possibly as an ethylene receptor, or as a regulator of the pathway.</text>
</comment>
<dbReference type="SMART" id="SM00388">
    <property type="entry name" value="HisKA"/>
    <property type="match status" value="1"/>
</dbReference>
<evidence type="ECO:0000256" key="4">
    <source>
        <dbReference type="ARBA" id="ARBA00009842"/>
    </source>
</evidence>
<dbReference type="InterPro" id="IPR003661">
    <property type="entry name" value="HisK_dim/P_dom"/>
</dbReference>
<name>A0ABD1LP55_9FABA</name>
<dbReference type="SMART" id="SM00065">
    <property type="entry name" value="GAF"/>
    <property type="match status" value="1"/>
</dbReference>
<keyword evidence="19" id="KW-0902">Two-component regulatory system</keyword>
<evidence type="ECO:0000256" key="3">
    <source>
        <dbReference type="ARBA" id="ARBA00004477"/>
    </source>
</evidence>
<sequence length="857" mass="96467">MHVLQQRGFTRNIILKTISAEVVRAITGRCHPSTEGFEVIQQVKRVFSTLQYVDILLIPMEANEIADCLAKHGFSLAARQIIFYSPHEFIQGLGLLMEVLLLAFFSLLCCYLFVFASATDVEFDNCNCDDGEGIWSIHSILVGQKVSDFFIAVAYFSIPIELLYFVSRSNVPFKLLFLQFIAFIVLCGLTHLLNAYSYHGPPSFQLLLSLTVAKFLTALVSCATALTLPPLIPLLLKIKVRELFLRQNVMELGQEVGMMKIQKEASWHVRMLTREIRKSLDKHTILYTTLVELSKALDLHNCAVWMPNEDRREMHLTHELKTNTAKNFTNSIPVNDPDVLEIRKTKGVRILRPDSALGAASSGGNGELGAVAAIRMPLLHVSNFKGGTPELVETCYAILVLVLPSSSTRIWMYHEMEIVEVVADQVAVALSHASVLEESQLMRQKLEERNRALQQAKKNAMMASEARKSFQKVMSHGMRRPMHSVLGMLSLFQEDNLRSEQKIIGDTVLKVGYVLSSLINDVMEISENEKGGFRLEMKPFLLHSMMREAACIAKCLCVYEGFGFDIDVLKSLPEVVMGDEARTFQVILHMIGYLLNMNNKGTLNFRVFLESEGGDKDDKNFGIWRSSGQNDYVHIKFDFQITDRSQSDEAISTTHYRDRRQYYNNGFKEGLSFTMCKKLVQMMQGNIWISPNGRGLVQGMTLLLKFQIGPASLEKSIFAPKDYSNSQLRGLKVLLAEDDGMNRSVTKKLLEKLGCQVTAVSSGFECLSAVSGSGNSFRIILLDLHMPEMDGFEVAKRIRKFHSRSWPLIVALIASAEEHVREKCLLSGMNGIIQKPILLHQIGDELRTVLQRAGEKL</sequence>
<dbReference type="Pfam" id="PF25487">
    <property type="entry name" value="ETR1_N"/>
    <property type="match status" value="1"/>
</dbReference>
<feature type="transmembrane region" description="Helical" evidence="27">
    <location>
        <begin position="175"/>
        <end position="195"/>
    </location>
</feature>
<feature type="coiled-coil region" evidence="26">
    <location>
        <begin position="436"/>
        <end position="466"/>
    </location>
</feature>
<keyword evidence="17 27" id="KW-1133">Transmembrane helix</keyword>
<dbReference type="Gene3D" id="3.30.450.40">
    <property type="match status" value="1"/>
</dbReference>
<evidence type="ECO:0000256" key="7">
    <source>
        <dbReference type="ARBA" id="ARBA00022553"/>
    </source>
</evidence>
<dbReference type="Pfam" id="PF00072">
    <property type="entry name" value="Response_reg"/>
    <property type="match status" value="1"/>
</dbReference>
<organism evidence="30 31">
    <name type="scientific">Flemingia macrophylla</name>
    <dbReference type="NCBI Taxonomy" id="520843"/>
    <lineage>
        <taxon>Eukaryota</taxon>
        <taxon>Viridiplantae</taxon>
        <taxon>Streptophyta</taxon>
        <taxon>Embryophyta</taxon>
        <taxon>Tracheophyta</taxon>
        <taxon>Spermatophyta</taxon>
        <taxon>Magnoliopsida</taxon>
        <taxon>eudicotyledons</taxon>
        <taxon>Gunneridae</taxon>
        <taxon>Pentapetalae</taxon>
        <taxon>rosids</taxon>
        <taxon>fabids</taxon>
        <taxon>Fabales</taxon>
        <taxon>Fabaceae</taxon>
        <taxon>Papilionoideae</taxon>
        <taxon>50 kb inversion clade</taxon>
        <taxon>NPAAA clade</taxon>
        <taxon>indigoferoid/millettioid clade</taxon>
        <taxon>Phaseoleae</taxon>
        <taxon>Flemingia</taxon>
    </lineage>
</organism>
<comment type="subunit">
    <text evidence="24">Heteromer with ETR1. Binds to MRF3/ECIP1.</text>
</comment>
<keyword evidence="8" id="KW-0808">Transferase</keyword>
<evidence type="ECO:0000259" key="29">
    <source>
        <dbReference type="PROSITE" id="PS50110"/>
    </source>
</evidence>
<evidence type="ECO:0000256" key="26">
    <source>
        <dbReference type="SAM" id="Coils"/>
    </source>
</evidence>
<evidence type="ECO:0008006" key="32">
    <source>
        <dbReference type="Google" id="ProtNLM"/>
    </source>
</evidence>
<dbReference type="SMART" id="SM00448">
    <property type="entry name" value="REC"/>
    <property type="match status" value="1"/>
</dbReference>
<dbReference type="InterPro" id="IPR029016">
    <property type="entry name" value="GAF-like_dom_sf"/>
</dbReference>
<evidence type="ECO:0000256" key="14">
    <source>
        <dbReference type="ARBA" id="ARBA00022824"/>
    </source>
</evidence>
<dbReference type="InterPro" id="IPR003018">
    <property type="entry name" value="GAF"/>
</dbReference>
<dbReference type="FunFam" id="1.10.287.130:FF:000087">
    <property type="entry name" value="Ethylene receptor 4"/>
    <property type="match status" value="1"/>
</dbReference>
<dbReference type="CDD" id="cd19933">
    <property type="entry name" value="REC_ETR-like"/>
    <property type="match status" value="1"/>
</dbReference>
<dbReference type="FunFam" id="3.40.50.2300:FF:000240">
    <property type="entry name" value="Ethylene receptor"/>
    <property type="match status" value="1"/>
</dbReference>
<dbReference type="InterPro" id="IPR036890">
    <property type="entry name" value="HATPase_C_sf"/>
</dbReference>
<evidence type="ECO:0000256" key="8">
    <source>
        <dbReference type="ARBA" id="ARBA00022679"/>
    </source>
</evidence>
<proteinExistence type="inferred from homology"/>
<evidence type="ECO:0000256" key="10">
    <source>
        <dbReference type="ARBA" id="ARBA00022723"/>
    </source>
</evidence>
<feature type="transmembrane region" description="Helical" evidence="27">
    <location>
        <begin position="215"/>
        <end position="236"/>
    </location>
</feature>
<dbReference type="InterPro" id="IPR036097">
    <property type="entry name" value="HisK_dim/P_sf"/>
</dbReference>
<dbReference type="Gene3D" id="3.40.50.2300">
    <property type="match status" value="1"/>
</dbReference>
<dbReference type="InterPro" id="IPR058544">
    <property type="entry name" value="ETR1_N"/>
</dbReference>
<dbReference type="CDD" id="cd00082">
    <property type="entry name" value="HisKA"/>
    <property type="match status" value="1"/>
</dbReference>
<keyword evidence="18" id="KW-0186">Copper</keyword>
<keyword evidence="16" id="KW-0832">Ubl conjugation</keyword>
<dbReference type="Pfam" id="PF01590">
    <property type="entry name" value="GAF"/>
    <property type="match status" value="1"/>
</dbReference>
<dbReference type="Pfam" id="PF00512">
    <property type="entry name" value="HisKA"/>
    <property type="match status" value="1"/>
</dbReference>
<comment type="subunit">
    <text evidence="5">Homodimer; disulfide-linked.</text>
</comment>
<evidence type="ECO:0000259" key="28">
    <source>
        <dbReference type="PROSITE" id="PS50109"/>
    </source>
</evidence>
<comment type="subcellular location">
    <subcellularLocation>
        <location evidence="3">Endoplasmic reticulum membrane</location>
        <topology evidence="3">Multi-pass membrane protein</topology>
    </subcellularLocation>
</comment>
<feature type="transmembrane region" description="Helical" evidence="27">
    <location>
        <begin position="149"/>
        <end position="166"/>
    </location>
</feature>
<dbReference type="PANTHER" id="PTHR24423:SF636">
    <property type="entry name" value="ETHYLENE RECEPTOR"/>
    <property type="match status" value="1"/>
</dbReference>
<dbReference type="Proteomes" id="UP001603857">
    <property type="component" value="Unassembled WGS sequence"/>
</dbReference>
<keyword evidence="6" id="KW-1017">Isopeptide bond</keyword>
<evidence type="ECO:0000256" key="1">
    <source>
        <dbReference type="ARBA" id="ARBA00001935"/>
    </source>
</evidence>
<dbReference type="GO" id="GO:0005524">
    <property type="term" value="F:ATP binding"/>
    <property type="evidence" value="ECO:0007669"/>
    <property type="project" value="UniProtKB-KW"/>
</dbReference>
<accession>A0ABD1LP55</accession>
<comment type="similarity">
    <text evidence="4">Belongs to the ethylene receptor family.</text>
</comment>
<dbReference type="Gene3D" id="1.10.287.130">
    <property type="match status" value="1"/>
</dbReference>
<dbReference type="InterPro" id="IPR001789">
    <property type="entry name" value="Sig_transdc_resp-reg_receiver"/>
</dbReference>
<evidence type="ECO:0000256" key="6">
    <source>
        <dbReference type="ARBA" id="ARBA00022499"/>
    </source>
</evidence>
<keyword evidence="14" id="KW-0256">Endoplasmic reticulum</keyword>
<dbReference type="SUPFAM" id="SSF52172">
    <property type="entry name" value="CheY-like"/>
    <property type="match status" value="1"/>
</dbReference>
<feature type="domain" description="Histidine kinase" evidence="28">
    <location>
        <begin position="473"/>
        <end position="710"/>
    </location>
</feature>
<keyword evidence="20 27" id="KW-0472">Membrane</keyword>
<keyword evidence="10" id="KW-0479">Metal-binding</keyword>
<comment type="function">
    <text evidence="23">Ethylene receptor related to bacterial two-component regulators. Acts as a redundant negative regulator of ethylene signaling.</text>
</comment>
<comment type="cofactor">
    <cofactor evidence="1">
        <name>Cu cation</name>
        <dbReference type="ChEBI" id="CHEBI:23378"/>
    </cofactor>
</comment>
<evidence type="ECO:0000256" key="19">
    <source>
        <dbReference type="ARBA" id="ARBA00023012"/>
    </source>
</evidence>
<dbReference type="InterPro" id="IPR011006">
    <property type="entry name" value="CheY-like_superfamily"/>
</dbReference>
<evidence type="ECO:0000256" key="20">
    <source>
        <dbReference type="ARBA" id="ARBA00023136"/>
    </source>
</evidence>
<dbReference type="SUPFAM" id="SSF47384">
    <property type="entry name" value="Homodimeric domain of signal transducing histidine kinase"/>
    <property type="match status" value="1"/>
</dbReference>
<evidence type="ECO:0000256" key="9">
    <source>
        <dbReference type="ARBA" id="ARBA00022692"/>
    </source>
</evidence>
<feature type="transmembrane region" description="Helical" evidence="27">
    <location>
        <begin position="89"/>
        <end position="114"/>
    </location>
</feature>
<gene>
    <name evidence="30" type="ORF">Fmac_024362</name>
</gene>
<evidence type="ECO:0000256" key="16">
    <source>
        <dbReference type="ARBA" id="ARBA00022843"/>
    </source>
</evidence>
<dbReference type="CDD" id="cd16938">
    <property type="entry name" value="HATPase_ETR2_ERS2-EIN4-like"/>
    <property type="match status" value="1"/>
</dbReference>
<keyword evidence="26" id="KW-0175">Coiled coil</keyword>
<keyword evidence="31" id="KW-1185">Reference proteome</keyword>
<keyword evidence="7 25" id="KW-0597">Phosphoprotein</keyword>
<evidence type="ECO:0000256" key="2">
    <source>
        <dbReference type="ARBA" id="ARBA00003286"/>
    </source>
</evidence>
<evidence type="ECO:0000256" key="22">
    <source>
        <dbReference type="ARBA" id="ARBA00023170"/>
    </source>
</evidence>
<dbReference type="GO" id="GO:0046872">
    <property type="term" value="F:metal ion binding"/>
    <property type="evidence" value="ECO:0007669"/>
    <property type="project" value="UniProtKB-KW"/>
</dbReference>
<dbReference type="PROSITE" id="PS50110">
    <property type="entry name" value="RESPONSE_REGULATORY"/>
    <property type="match status" value="1"/>
</dbReference>
<protein>
    <recommendedName>
        <fullName evidence="32">Ethylene receptor</fullName>
    </recommendedName>
</protein>
<feature type="domain" description="Response regulatory" evidence="29">
    <location>
        <begin position="732"/>
        <end position="850"/>
    </location>
</feature>
<evidence type="ECO:0000256" key="5">
    <source>
        <dbReference type="ARBA" id="ARBA00011748"/>
    </source>
</evidence>
<keyword evidence="22" id="KW-0675">Receptor</keyword>
<dbReference type="GO" id="GO:0005789">
    <property type="term" value="C:endoplasmic reticulum membrane"/>
    <property type="evidence" value="ECO:0007669"/>
    <property type="project" value="UniProtKB-SubCell"/>
</dbReference>